<comment type="caution">
    <text evidence="2">The sequence shown here is derived from an EMBL/GenBank/DDBJ whole genome shotgun (WGS) entry which is preliminary data.</text>
</comment>
<dbReference type="InterPro" id="IPR021820">
    <property type="entry name" value="S-locus_recpt_kinase_C"/>
</dbReference>
<evidence type="ECO:0000313" key="3">
    <source>
        <dbReference type="Proteomes" id="UP001187192"/>
    </source>
</evidence>
<dbReference type="Proteomes" id="UP001187192">
    <property type="component" value="Unassembled WGS sequence"/>
</dbReference>
<gene>
    <name evidence="2" type="ORF">TIFTF001_044585</name>
</gene>
<feature type="domain" description="S-locus receptor kinase C-terminal" evidence="1">
    <location>
        <begin position="11"/>
        <end position="54"/>
    </location>
</feature>
<evidence type="ECO:0000259" key="1">
    <source>
        <dbReference type="Pfam" id="PF11883"/>
    </source>
</evidence>
<sequence length="54" mass="6193">MPSVILMLSGERELPMPKPPGYFLEKDSQERNQAYTKPQSFSKNTMTITTFLGR</sequence>
<proteinExistence type="predicted"/>
<protein>
    <recommendedName>
        <fullName evidence="1">S-locus receptor kinase C-terminal domain-containing protein</fullName>
    </recommendedName>
</protein>
<keyword evidence="3" id="KW-1185">Reference proteome</keyword>
<dbReference type="EMBL" id="BTGU01003385">
    <property type="protein sequence ID" value="GMN31489.1"/>
    <property type="molecule type" value="Genomic_DNA"/>
</dbReference>
<dbReference type="GO" id="GO:0004674">
    <property type="term" value="F:protein serine/threonine kinase activity"/>
    <property type="evidence" value="ECO:0007669"/>
    <property type="project" value="InterPro"/>
</dbReference>
<name>A0AA87ZED8_FICCA</name>
<accession>A0AA87ZED8</accession>
<organism evidence="2 3">
    <name type="scientific">Ficus carica</name>
    <name type="common">Common fig</name>
    <dbReference type="NCBI Taxonomy" id="3494"/>
    <lineage>
        <taxon>Eukaryota</taxon>
        <taxon>Viridiplantae</taxon>
        <taxon>Streptophyta</taxon>
        <taxon>Embryophyta</taxon>
        <taxon>Tracheophyta</taxon>
        <taxon>Spermatophyta</taxon>
        <taxon>Magnoliopsida</taxon>
        <taxon>eudicotyledons</taxon>
        <taxon>Gunneridae</taxon>
        <taxon>Pentapetalae</taxon>
        <taxon>rosids</taxon>
        <taxon>fabids</taxon>
        <taxon>Rosales</taxon>
        <taxon>Moraceae</taxon>
        <taxon>Ficeae</taxon>
        <taxon>Ficus</taxon>
    </lineage>
</organism>
<dbReference type="AlphaFoldDB" id="A0AA87ZED8"/>
<evidence type="ECO:0000313" key="2">
    <source>
        <dbReference type="EMBL" id="GMN31489.1"/>
    </source>
</evidence>
<reference evidence="2" key="1">
    <citation type="submission" date="2023-07" db="EMBL/GenBank/DDBJ databases">
        <title>draft genome sequence of fig (Ficus carica).</title>
        <authorList>
            <person name="Takahashi T."/>
            <person name="Nishimura K."/>
        </authorList>
    </citation>
    <scope>NUCLEOTIDE SEQUENCE</scope>
</reference>
<dbReference type="Pfam" id="PF11883">
    <property type="entry name" value="DUF3403"/>
    <property type="match status" value="1"/>
</dbReference>